<dbReference type="InterPro" id="IPR000477">
    <property type="entry name" value="RT_dom"/>
</dbReference>
<sequence length="362" mass="41093">RAETRTKTKIEDCVIDSDTFNDFFINSAIVVNKTLVPDNYKLAIDLVDKYVNNCNVTNTNFSWKPIHESDVIKYVSRLSMSNSEDHYGLSNRVVKYIVDVIVEPLTFLFNQMLKQGTFPDSLKITKVLPIHKKGDKNSSSSYRPISLIPIFSKVFESCVKEQLQDFFLQNGYFCKEQFGFMPGLSTAKAIETLVENTLCDFENKLMSSATLIDLSKAFDSIPHKLLINKLSCYGIRDNELNLLESYLSNRKQRVVQGKSASSFQLVQIGVPQGSVLGPFLFIVAVNDFAFNMECKSILYADDTTLLNHSSSYNDLLNKQEVAMSEAINWFKINCLVVNSNKTESIIFSLDYNIYNSSYNDLL</sequence>
<dbReference type="SUPFAM" id="SSF56672">
    <property type="entry name" value="DNA/RNA polymerases"/>
    <property type="match status" value="1"/>
</dbReference>
<dbReference type="Pfam" id="PF00078">
    <property type="entry name" value="RVT_1"/>
    <property type="match status" value="1"/>
</dbReference>
<name>A0A1B6EIR2_9HEMI</name>
<protein>
    <recommendedName>
        <fullName evidence="1">Reverse transcriptase domain-containing protein</fullName>
    </recommendedName>
</protein>
<dbReference type="CDD" id="cd01650">
    <property type="entry name" value="RT_nLTR_like"/>
    <property type="match status" value="1"/>
</dbReference>
<proteinExistence type="predicted"/>
<dbReference type="EMBL" id="GECZ01031956">
    <property type="protein sequence ID" value="JAS37813.1"/>
    <property type="molecule type" value="Transcribed_RNA"/>
</dbReference>
<reference evidence="2" key="1">
    <citation type="submission" date="2015-11" db="EMBL/GenBank/DDBJ databases">
        <title>De novo transcriptome assembly of four potential Pierce s Disease insect vectors from Arizona vineyards.</title>
        <authorList>
            <person name="Tassone E.E."/>
        </authorList>
    </citation>
    <scope>NUCLEOTIDE SEQUENCE</scope>
</reference>
<dbReference type="InterPro" id="IPR043502">
    <property type="entry name" value="DNA/RNA_pol_sf"/>
</dbReference>
<dbReference type="GO" id="GO:0071897">
    <property type="term" value="P:DNA biosynthetic process"/>
    <property type="evidence" value="ECO:0007669"/>
    <property type="project" value="UniProtKB-ARBA"/>
</dbReference>
<dbReference type="AlphaFoldDB" id="A0A1B6EIR2"/>
<gene>
    <name evidence="2" type="ORF">g.48506</name>
</gene>
<accession>A0A1B6EIR2</accession>
<feature type="domain" description="Reverse transcriptase" evidence="1">
    <location>
        <begin position="111"/>
        <end position="362"/>
    </location>
</feature>
<organism evidence="2">
    <name type="scientific">Cuerna arida</name>
    <dbReference type="NCBI Taxonomy" id="1464854"/>
    <lineage>
        <taxon>Eukaryota</taxon>
        <taxon>Metazoa</taxon>
        <taxon>Ecdysozoa</taxon>
        <taxon>Arthropoda</taxon>
        <taxon>Hexapoda</taxon>
        <taxon>Insecta</taxon>
        <taxon>Pterygota</taxon>
        <taxon>Neoptera</taxon>
        <taxon>Paraneoptera</taxon>
        <taxon>Hemiptera</taxon>
        <taxon>Auchenorrhyncha</taxon>
        <taxon>Membracoidea</taxon>
        <taxon>Cicadellidae</taxon>
        <taxon>Cicadellinae</taxon>
        <taxon>Proconiini</taxon>
        <taxon>Cuerna</taxon>
    </lineage>
</organism>
<dbReference type="PANTHER" id="PTHR33332">
    <property type="entry name" value="REVERSE TRANSCRIPTASE DOMAIN-CONTAINING PROTEIN"/>
    <property type="match status" value="1"/>
</dbReference>
<feature type="non-terminal residue" evidence="2">
    <location>
        <position position="362"/>
    </location>
</feature>
<evidence type="ECO:0000259" key="1">
    <source>
        <dbReference type="PROSITE" id="PS50878"/>
    </source>
</evidence>
<evidence type="ECO:0000313" key="2">
    <source>
        <dbReference type="EMBL" id="JAS37813.1"/>
    </source>
</evidence>
<dbReference type="PROSITE" id="PS50878">
    <property type="entry name" value="RT_POL"/>
    <property type="match status" value="1"/>
</dbReference>
<feature type="non-terminal residue" evidence="2">
    <location>
        <position position="1"/>
    </location>
</feature>